<sequence>MMKSKMKLMPLLVSVTLISGCTVLPGSNMSTMGKDVIKQQDADFDLDKMVNVYPLTPRLIDQLRPRPNVARPNMTLESEIANYQYRVGPGDVLNVTVWDHPELTTPAGQYRSSSDTGNWVQPDGTMFYPYIGKVHVVGKTLAEIRSDITGRLATYISDPQVDVNIAAFRSQKAYISGQVNKSGQQAITNVPLTILDAINAAGGLTDTADWRTWC</sequence>
<keyword evidence="8" id="KW-0625">Polysaccharide transport</keyword>
<keyword evidence="19" id="KW-1185">Reference proteome</keyword>
<keyword evidence="4" id="KW-1134">Transmembrane beta strand</keyword>
<protein>
    <submittedName>
        <fullName evidence="18">Putative conserved protein</fullName>
    </submittedName>
</protein>
<dbReference type="GO" id="GO:0015159">
    <property type="term" value="F:polysaccharide transmembrane transporter activity"/>
    <property type="evidence" value="ECO:0007669"/>
    <property type="project" value="InterPro"/>
</dbReference>
<dbReference type="InterPro" id="IPR054765">
    <property type="entry name" value="SLBB_dom"/>
</dbReference>
<accession>A0A0H2V8N0</accession>
<dbReference type="PROSITE" id="PS51257">
    <property type="entry name" value="PROKAR_LIPOPROTEIN"/>
    <property type="match status" value="1"/>
</dbReference>
<evidence type="ECO:0000256" key="15">
    <source>
        <dbReference type="SAM" id="SignalP"/>
    </source>
</evidence>
<evidence type="ECO:0000256" key="10">
    <source>
        <dbReference type="ARBA" id="ARBA00023114"/>
    </source>
</evidence>
<gene>
    <name evidence="18" type="ordered locus">c2589</name>
</gene>
<keyword evidence="12" id="KW-0564">Palmitate</keyword>
<dbReference type="eggNOG" id="COG1596">
    <property type="taxonomic scope" value="Bacteria"/>
</dbReference>
<evidence type="ECO:0000313" key="19">
    <source>
        <dbReference type="Proteomes" id="UP000001410"/>
    </source>
</evidence>
<keyword evidence="5" id="KW-0762">Sugar transport</keyword>
<keyword evidence="11" id="KW-0472">Membrane</keyword>
<evidence type="ECO:0000256" key="3">
    <source>
        <dbReference type="ARBA" id="ARBA00022448"/>
    </source>
</evidence>
<evidence type="ECO:0000256" key="6">
    <source>
        <dbReference type="ARBA" id="ARBA00022692"/>
    </source>
</evidence>
<dbReference type="STRING" id="199310.c2589"/>
<evidence type="ECO:0000256" key="5">
    <source>
        <dbReference type="ARBA" id="ARBA00022597"/>
    </source>
</evidence>
<evidence type="ECO:0000256" key="14">
    <source>
        <dbReference type="ARBA" id="ARBA00023288"/>
    </source>
</evidence>
<keyword evidence="3" id="KW-0813">Transport</keyword>
<evidence type="ECO:0000256" key="1">
    <source>
        <dbReference type="ARBA" id="ARBA00004571"/>
    </source>
</evidence>
<keyword evidence="10" id="KW-0626">Porin</keyword>
<comment type="subcellular location">
    <subcellularLocation>
        <location evidence="1">Cell outer membrane</location>
        <topology evidence="1">Multi-pass membrane protein</topology>
    </subcellularLocation>
</comment>
<keyword evidence="7 15" id="KW-0732">Signal</keyword>
<dbReference type="Proteomes" id="UP000001410">
    <property type="component" value="Chromosome"/>
</dbReference>
<dbReference type="AlphaFoldDB" id="A0A0H2V8N0"/>
<feature type="domain" description="SLBB" evidence="17">
    <location>
        <begin position="171"/>
        <end position="211"/>
    </location>
</feature>
<keyword evidence="6" id="KW-0812">Transmembrane</keyword>
<dbReference type="SMR" id="A0A0H2V8N0"/>
<keyword evidence="13" id="KW-0998">Cell outer membrane</keyword>
<evidence type="ECO:0000256" key="2">
    <source>
        <dbReference type="ARBA" id="ARBA00009450"/>
    </source>
</evidence>
<keyword evidence="14" id="KW-0449">Lipoprotein</keyword>
<dbReference type="GO" id="GO:0006811">
    <property type="term" value="P:monoatomic ion transport"/>
    <property type="evidence" value="ECO:0007669"/>
    <property type="project" value="UniProtKB-KW"/>
</dbReference>
<evidence type="ECO:0000256" key="7">
    <source>
        <dbReference type="ARBA" id="ARBA00022729"/>
    </source>
</evidence>
<evidence type="ECO:0000256" key="9">
    <source>
        <dbReference type="ARBA" id="ARBA00023065"/>
    </source>
</evidence>
<evidence type="ECO:0000256" key="13">
    <source>
        <dbReference type="ARBA" id="ARBA00023237"/>
    </source>
</evidence>
<evidence type="ECO:0000259" key="17">
    <source>
        <dbReference type="Pfam" id="PF22461"/>
    </source>
</evidence>
<dbReference type="HOGENOM" id="CLU_038343_4_2_6"/>
<feature type="chain" id="PRO_5002599858" evidence="15">
    <location>
        <begin position="20"/>
        <end position="214"/>
    </location>
</feature>
<dbReference type="GO" id="GO:0015288">
    <property type="term" value="F:porin activity"/>
    <property type="evidence" value="ECO:0007669"/>
    <property type="project" value="UniProtKB-KW"/>
</dbReference>
<feature type="domain" description="Polysaccharide export protein N-terminal" evidence="16">
    <location>
        <begin position="81"/>
        <end position="165"/>
    </location>
</feature>
<dbReference type="NCBIfam" id="NF011658">
    <property type="entry name" value="PRK15078.1"/>
    <property type="match status" value="1"/>
</dbReference>
<evidence type="ECO:0000256" key="4">
    <source>
        <dbReference type="ARBA" id="ARBA00022452"/>
    </source>
</evidence>
<keyword evidence="9" id="KW-0406">Ion transport</keyword>
<name>A0A0H2V8N0_ECOL6</name>
<dbReference type="Gene3D" id="3.30.1950.10">
    <property type="entry name" value="wza like domain"/>
    <property type="match status" value="1"/>
</dbReference>
<organism evidence="18 19">
    <name type="scientific">Escherichia coli O6:H1 (strain CFT073 / ATCC 700928 / UPEC)</name>
    <dbReference type="NCBI Taxonomy" id="199310"/>
    <lineage>
        <taxon>Bacteria</taxon>
        <taxon>Pseudomonadati</taxon>
        <taxon>Pseudomonadota</taxon>
        <taxon>Gammaproteobacteria</taxon>
        <taxon>Enterobacterales</taxon>
        <taxon>Enterobacteriaceae</taxon>
        <taxon>Escherichia</taxon>
    </lineage>
</organism>
<dbReference type="GO" id="GO:0009279">
    <property type="term" value="C:cell outer membrane"/>
    <property type="evidence" value="ECO:0007669"/>
    <property type="project" value="UniProtKB-SubCell"/>
</dbReference>
<dbReference type="GO" id="GO:0046930">
    <property type="term" value="C:pore complex"/>
    <property type="evidence" value="ECO:0007669"/>
    <property type="project" value="UniProtKB-KW"/>
</dbReference>
<feature type="signal peptide" evidence="15">
    <location>
        <begin position="1"/>
        <end position="19"/>
    </location>
</feature>
<dbReference type="InterPro" id="IPR003715">
    <property type="entry name" value="Poly_export_N"/>
</dbReference>
<dbReference type="PANTHER" id="PTHR33619">
    <property type="entry name" value="POLYSACCHARIDE EXPORT PROTEIN GFCE-RELATED"/>
    <property type="match status" value="1"/>
</dbReference>
<comment type="similarity">
    <text evidence="2">Belongs to the BexD/CtrA/VexA family.</text>
</comment>
<dbReference type="EMBL" id="AE014075">
    <property type="protein sequence ID" value="AAN81045.1"/>
    <property type="molecule type" value="Genomic_DNA"/>
</dbReference>
<dbReference type="Pfam" id="PF02563">
    <property type="entry name" value="Poly_export"/>
    <property type="match status" value="1"/>
</dbReference>
<evidence type="ECO:0000256" key="12">
    <source>
        <dbReference type="ARBA" id="ARBA00023139"/>
    </source>
</evidence>
<evidence type="ECO:0000313" key="18">
    <source>
        <dbReference type="EMBL" id="AAN81045.1"/>
    </source>
</evidence>
<dbReference type="Pfam" id="PF22461">
    <property type="entry name" value="SLBB_2"/>
    <property type="match status" value="1"/>
</dbReference>
<evidence type="ECO:0000256" key="11">
    <source>
        <dbReference type="ARBA" id="ARBA00023136"/>
    </source>
</evidence>
<evidence type="ECO:0000259" key="16">
    <source>
        <dbReference type="Pfam" id="PF02563"/>
    </source>
</evidence>
<dbReference type="InterPro" id="IPR049712">
    <property type="entry name" value="Poly_export"/>
</dbReference>
<reference evidence="18 19" key="1">
    <citation type="journal article" date="2002" name="Proc. Natl. Acad. Sci. U.S.A.">
        <title>Extensive mosaic structure revealed by the complete genome sequence of uropathogenic Escherichia coli.</title>
        <authorList>
            <person name="Welch R.A."/>
            <person name="Burland V."/>
            <person name="Plunkett G.III."/>
            <person name="Redford P."/>
            <person name="Roesch P."/>
            <person name="Rasko D."/>
            <person name="Buckles E.L."/>
            <person name="Liou S.R."/>
            <person name="Boutin A."/>
            <person name="Hackett J."/>
            <person name="Stroud D."/>
            <person name="Mayhew G.F."/>
            <person name="Rose D.J."/>
            <person name="Zhou S."/>
            <person name="Schwartz D.C."/>
            <person name="Perna N.T."/>
            <person name="Mobley H.L."/>
            <person name="Donnenberg M.S."/>
            <person name="Blattner F.R."/>
        </authorList>
    </citation>
    <scope>NUCLEOTIDE SEQUENCE [LARGE SCALE GENOMIC DNA]</scope>
    <source>
        <strain evidence="19">CFT073 / ATCC 700928 / UPEC</strain>
    </source>
</reference>
<proteinExistence type="inferred from homology"/>
<dbReference type="KEGG" id="ecc:c2589"/>
<evidence type="ECO:0000256" key="8">
    <source>
        <dbReference type="ARBA" id="ARBA00023047"/>
    </source>
</evidence>
<dbReference type="PANTHER" id="PTHR33619:SF3">
    <property type="entry name" value="POLYSACCHARIDE EXPORT PROTEIN GFCE-RELATED"/>
    <property type="match status" value="1"/>
</dbReference>